<keyword evidence="1 6" id="KW-0732">Signal</keyword>
<dbReference type="GeneID" id="123325714"/>
<evidence type="ECO:0000313" key="9">
    <source>
        <dbReference type="RefSeq" id="XP_044774214.1"/>
    </source>
</evidence>
<name>A0A8M1MU67_NEOSC</name>
<gene>
    <name evidence="9" type="primary">LOC123325714</name>
</gene>
<dbReference type="InterPro" id="IPR051287">
    <property type="entry name" value="TCR_variable_region"/>
</dbReference>
<dbReference type="InterPro" id="IPR036179">
    <property type="entry name" value="Ig-like_dom_sf"/>
</dbReference>
<feature type="chain" id="PRO_5035448513" evidence="6">
    <location>
        <begin position="23"/>
        <end position="236"/>
    </location>
</feature>
<dbReference type="GO" id="GO:0002250">
    <property type="term" value="P:adaptive immune response"/>
    <property type="evidence" value="ECO:0007669"/>
    <property type="project" value="UniProtKB-KW"/>
</dbReference>
<reference evidence="9" key="1">
    <citation type="submission" date="2025-08" db="UniProtKB">
        <authorList>
            <consortium name="RefSeq"/>
        </authorList>
    </citation>
    <scope>IDENTIFICATION</scope>
    <source>
        <tissue evidence="9">Blood</tissue>
    </source>
</reference>
<evidence type="ECO:0000256" key="3">
    <source>
        <dbReference type="ARBA" id="ARBA00023170"/>
    </source>
</evidence>
<dbReference type="PROSITE" id="PS50835">
    <property type="entry name" value="IG_LIKE"/>
    <property type="match status" value="1"/>
</dbReference>
<dbReference type="InterPro" id="IPR013106">
    <property type="entry name" value="Ig_V-set"/>
</dbReference>
<dbReference type="Pfam" id="PF07686">
    <property type="entry name" value="V-set"/>
    <property type="match status" value="1"/>
</dbReference>
<dbReference type="GO" id="GO:0042101">
    <property type="term" value="C:T cell receptor complex"/>
    <property type="evidence" value="ECO:0007669"/>
    <property type="project" value="UniProtKB-KW"/>
</dbReference>
<keyword evidence="8" id="KW-1185">Reference proteome</keyword>
<dbReference type="SMART" id="SM00406">
    <property type="entry name" value="IGv"/>
    <property type="match status" value="1"/>
</dbReference>
<organism evidence="8 9">
    <name type="scientific">Neomonachus schauinslandi</name>
    <name type="common">Hawaiian monk seal</name>
    <name type="synonym">Monachus schauinslandi</name>
    <dbReference type="NCBI Taxonomy" id="29088"/>
    <lineage>
        <taxon>Eukaryota</taxon>
        <taxon>Metazoa</taxon>
        <taxon>Chordata</taxon>
        <taxon>Craniata</taxon>
        <taxon>Vertebrata</taxon>
        <taxon>Euteleostomi</taxon>
        <taxon>Mammalia</taxon>
        <taxon>Eutheria</taxon>
        <taxon>Laurasiatheria</taxon>
        <taxon>Carnivora</taxon>
        <taxon>Caniformia</taxon>
        <taxon>Pinnipedia</taxon>
        <taxon>Phocidae</taxon>
        <taxon>Monachinae</taxon>
        <taxon>Monachini</taxon>
        <taxon>Neomonachus</taxon>
    </lineage>
</organism>
<evidence type="ECO:0000256" key="1">
    <source>
        <dbReference type="ARBA" id="ARBA00022729"/>
    </source>
</evidence>
<evidence type="ECO:0000256" key="6">
    <source>
        <dbReference type="SAM" id="SignalP"/>
    </source>
</evidence>
<proteinExistence type="predicted"/>
<dbReference type="AlphaFoldDB" id="A0A8M1MU67"/>
<keyword evidence="4" id="KW-0393">Immunoglobulin domain</keyword>
<evidence type="ECO:0000259" key="7">
    <source>
        <dbReference type="PROSITE" id="PS50835"/>
    </source>
</evidence>
<evidence type="ECO:0000313" key="8">
    <source>
        <dbReference type="Proteomes" id="UP000248481"/>
    </source>
</evidence>
<evidence type="ECO:0000256" key="4">
    <source>
        <dbReference type="ARBA" id="ARBA00023319"/>
    </source>
</evidence>
<dbReference type="Gene3D" id="2.60.40.10">
    <property type="entry name" value="Immunoglobulins"/>
    <property type="match status" value="2"/>
</dbReference>
<dbReference type="SUPFAM" id="SSF48726">
    <property type="entry name" value="Immunoglobulin"/>
    <property type="match status" value="2"/>
</dbReference>
<feature type="domain" description="Ig-like" evidence="7">
    <location>
        <begin position="115"/>
        <end position="236"/>
    </location>
</feature>
<keyword evidence="5" id="KW-0391">Immunity</keyword>
<dbReference type="RefSeq" id="XP_044774214.1">
    <property type="nucleotide sequence ID" value="XM_044918279.1"/>
</dbReference>
<keyword evidence="2" id="KW-1064">Adaptive immunity</keyword>
<dbReference type="PANTHER" id="PTHR19367">
    <property type="entry name" value="T-CELL RECEPTOR ALPHA CHAIN V REGION"/>
    <property type="match status" value="1"/>
</dbReference>
<accession>A0A8M1MU67</accession>
<evidence type="ECO:0000256" key="2">
    <source>
        <dbReference type="ARBA" id="ARBA00023130"/>
    </source>
</evidence>
<keyword evidence="3" id="KW-0675">Receptor</keyword>
<sequence>MKTSTGALIIFSWLQLNWCSQGEKVEQHPSTLSVQQGSSSVINCSYSDSASDYFPWQESGSIHVENKILLPIRTHSSCKECNCASTDHFSVTPMFLHGKNEERYLGDAPEMKCSPGFVTVVLLMLGQTHGDSVTQTEGQMTLSEEAFLTINCTYSTTGYPTLFWYVQYPGEGPELLLKALRDKEKASKKGFEATLNSKSKSFHLEKGSVQASDSAIYYCVMSDTVMGTAGGAEHKL</sequence>
<evidence type="ECO:0000256" key="5">
    <source>
        <dbReference type="ARBA" id="ARBA00043266"/>
    </source>
</evidence>
<dbReference type="InterPro" id="IPR013783">
    <property type="entry name" value="Ig-like_fold"/>
</dbReference>
<protein>
    <submittedName>
        <fullName evidence="9">Uncharacterized protein LOC123325714</fullName>
    </submittedName>
</protein>
<dbReference type="InterPro" id="IPR007110">
    <property type="entry name" value="Ig-like_dom"/>
</dbReference>
<dbReference type="Proteomes" id="UP000248481">
    <property type="component" value="Chromosome 9"/>
</dbReference>
<dbReference type="PANTHER" id="PTHR19367:SF43">
    <property type="entry name" value="T CELL RECEPTOR ALPHA VARIABLE 6-4-RELATED"/>
    <property type="match status" value="1"/>
</dbReference>
<keyword evidence="5" id="KW-1279">T cell receptor</keyword>
<feature type="signal peptide" evidence="6">
    <location>
        <begin position="1"/>
        <end position="22"/>
    </location>
</feature>
<dbReference type="KEGG" id="nsu:123325714"/>